<dbReference type="PANTHER" id="PTHR21563">
    <property type="entry name" value="ZINC FINGER C3H1 DOMAIN-CONTAINING PROTEIN"/>
    <property type="match status" value="1"/>
</dbReference>
<dbReference type="Pfam" id="PF10650">
    <property type="entry name" value="zf-C3H1"/>
    <property type="match status" value="1"/>
</dbReference>
<feature type="compositionally biased region" description="Polar residues" evidence="4">
    <location>
        <begin position="76"/>
        <end position="89"/>
    </location>
</feature>
<feature type="compositionally biased region" description="Basic and acidic residues" evidence="4">
    <location>
        <begin position="58"/>
        <end position="73"/>
    </location>
</feature>
<evidence type="ECO:0000313" key="6">
    <source>
        <dbReference type="EMBL" id="CCA21622.1"/>
    </source>
</evidence>
<evidence type="ECO:0000256" key="4">
    <source>
        <dbReference type="SAM" id="MobiDB-lite"/>
    </source>
</evidence>
<keyword evidence="1" id="KW-0433">Leucine-rich repeat</keyword>
<name>F0WK20_9STRA</name>
<reference evidence="6" key="1">
    <citation type="journal article" date="2011" name="PLoS Biol.">
        <title>Gene gain and loss during evolution of obligate parasitism in the white rust pathogen of Arabidopsis thaliana.</title>
        <authorList>
            <person name="Kemen E."/>
            <person name="Gardiner A."/>
            <person name="Schultz-Larsen T."/>
            <person name="Kemen A.C."/>
            <person name="Balmuth A.L."/>
            <person name="Robert-Seilaniantz A."/>
            <person name="Bailey K."/>
            <person name="Holub E."/>
            <person name="Studholme D.J."/>
            <person name="Maclean D."/>
            <person name="Jones J.D."/>
        </authorList>
    </citation>
    <scope>NUCLEOTIDE SEQUENCE</scope>
</reference>
<dbReference type="InterPro" id="IPR003591">
    <property type="entry name" value="Leu-rich_rpt_typical-subtyp"/>
</dbReference>
<dbReference type="InterPro" id="IPR039278">
    <property type="entry name" value="Red1"/>
</dbReference>
<sequence>MILRANLSKRQLKERLQQLKREKNELEVVREDILLREKSLKERHTELKCAITQNCDHNDNISHENGNLERAEESECTNGFHTPVSQPLKPQTLPETRVTKRKIDSLNSNLTEFNSFLSTLRQGQWIDWTETTQNATLRLSALHRLATRSLLLTGNKLTWEQLTKAVGVSADRCAQANSQIRMEEGAMAQAKLRQLRVIQGEENAVCVEEHAYTRQTTEDTLSLDLSDVIESAKEELGQVVCAFQRIKKHTGKGTFDQHQRSEAIIQMRRCWRFISSLQRSDSFKGSVKTRLFRAYLRFGSEVTEAIPSLEIAWTLSRSSRQSQESISKTSESEIAISSRNDPMSLKGIENAYKRFKRPYDPEKDSVLSHLHSNTSRIDPMKILCFYELNGVCNDKNCEFQHQGDIVRLSDQDVSEAEESDGFSFLSPMETMQLDAFLSLRENLSAKFVLLTPQTFTLKNESDPSAPERTEKQTQSSKEYLALESTHETMEQLCTTKKNCRYFANDSKNIFAKAQLERRISEDPQDVRAWILYALEAIEWPDSVSSILCSHAEDSLTTQLIALHRLCFKRFNDTETLFGQEFALNRLSKALEVDGKAFSESLWLLYLNLFRHAAIPQENDDQLLEMTEQALQFLPSSYNLWLFYLSVNPIRSIQIAEALFPRVLHFLASGQEGTNGLLHEIERERSAAITNIILQFCSHYCASGNSNSAVAMLAFIQEGKHVDDEKVTWVPAASKALRNQDRFFIALNHIHILLTEELPNVTMQYLHSCHTADMEQLGCVMEELLFTRERSWLRRLTDQSVRERIEREFQRGCELLNALDCDLATLTACRNIVWTCRLLFESKANSTEAFITHVREYESHLRDAPRACWMHTTIQSHLSTEKIINLNTQALAQANSHDATAFQHLYYFLTYATNTKKNESDLGITALDSQLWLKYVEMLLLAVDLPLEMLSSQNAPSKPLYDVVDAWIKKLSRHEIDSGTANHINIYIPLSVCMLLVSNSAFQDAAELLNIVILSDRFTQLSHFQQEIIWQRYLSIQMSFHSVPDALFLSNLERFLQHIISMEAVYPSNRLATRIRFKLENWNEDKLPEIEGIIAEAMTLFVPCSFTSTWKCMDISVSLLPESKRTLFMSKYASSLSHYPEFCIRMAQWAASEWDWKQVFAASFKCLMVSTAYFDASNAHIRHSVIDALLISVLEQRLPLTEWHWNTLQHILHRHSTSKALWKFILRLEMMLGNKDLNRAKTLSSSIQQAGVSLNTCILANVEANAMEKVSPIYGITSLSRSFVLFTFANLEEIDLSSNYLVEIPSEISNLHRIRALNVSDNALLVLPPSLSRLSSLEIANFAFNNLWNISNVMWTNMRNLERLDLRANVLSQIPTSIGGIPSLCHLHVNGNLPKMTWATLIPIAMQRPQKLCIDMDPQYIETNLPPQKDTSFIESIADPIVALAHEKAPQEAPEEGEAPQEAHEEERMPLEAFEEGEALLETLAEEAAHEEEDSIANIQIELDKVQAECACSRAEIKEHAPSLWKRFIKACFPFEQSLGSCVFCGAEEKQFPHQRLNTMVLCVPCIKIAIDSLGECN</sequence>
<organism evidence="6">
    <name type="scientific">Albugo laibachii Nc14</name>
    <dbReference type="NCBI Taxonomy" id="890382"/>
    <lineage>
        <taxon>Eukaryota</taxon>
        <taxon>Sar</taxon>
        <taxon>Stramenopiles</taxon>
        <taxon>Oomycota</taxon>
        <taxon>Peronosporomycetes</taxon>
        <taxon>Albuginales</taxon>
        <taxon>Albuginaceae</taxon>
        <taxon>Albugo</taxon>
    </lineage>
</organism>
<dbReference type="HOGENOM" id="CLU_003461_0_0_1"/>
<feature type="domain" description="Putative zinc-finger" evidence="5">
    <location>
        <begin position="383"/>
        <end position="401"/>
    </location>
</feature>
<dbReference type="PANTHER" id="PTHR21563:SF3">
    <property type="entry name" value="ZINC FINGER C3H1 DOMAIN-CONTAINING PROTEIN"/>
    <property type="match status" value="1"/>
</dbReference>
<dbReference type="InterPro" id="IPR019607">
    <property type="entry name" value="Putative_zinc-finger_domain"/>
</dbReference>
<feature type="coiled-coil region" evidence="3">
    <location>
        <begin position="2"/>
        <end position="36"/>
    </location>
</feature>
<keyword evidence="3" id="KW-0175">Coiled coil</keyword>
<dbReference type="GO" id="GO:0005634">
    <property type="term" value="C:nucleus"/>
    <property type="evidence" value="ECO:0007669"/>
    <property type="project" value="TreeGrafter"/>
</dbReference>
<feature type="region of interest" description="Disordered" evidence="4">
    <location>
        <begin position="1446"/>
        <end position="1466"/>
    </location>
</feature>
<dbReference type="SMART" id="SM00369">
    <property type="entry name" value="LRR_TYP"/>
    <property type="match status" value="3"/>
</dbReference>
<dbReference type="GO" id="GO:0000178">
    <property type="term" value="C:exosome (RNase complex)"/>
    <property type="evidence" value="ECO:0007669"/>
    <property type="project" value="TreeGrafter"/>
</dbReference>
<feature type="region of interest" description="Disordered" evidence="4">
    <location>
        <begin position="58"/>
        <end position="90"/>
    </location>
</feature>
<keyword evidence="2" id="KW-0677">Repeat</keyword>
<evidence type="ECO:0000256" key="2">
    <source>
        <dbReference type="ARBA" id="ARBA00022737"/>
    </source>
</evidence>
<evidence type="ECO:0000256" key="1">
    <source>
        <dbReference type="ARBA" id="ARBA00022614"/>
    </source>
</evidence>
<evidence type="ECO:0000259" key="5">
    <source>
        <dbReference type="Pfam" id="PF10650"/>
    </source>
</evidence>
<evidence type="ECO:0000256" key="3">
    <source>
        <dbReference type="SAM" id="Coils"/>
    </source>
</evidence>
<feature type="coiled-coil region" evidence="3">
    <location>
        <begin position="1473"/>
        <end position="1515"/>
    </location>
</feature>
<reference evidence="6" key="2">
    <citation type="submission" date="2011-02" db="EMBL/GenBank/DDBJ databases">
        <authorList>
            <person name="MacLean D."/>
        </authorList>
    </citation>
    <scope>NUCLEOTIDE SEQUENCE</scope>
</reference>
<proteinExistence type="predicted"/>
<dbReference type="InterPro" id="IPR001611">
    <property type="entry name" value="Leu-rich_rpt"/>
</dbReference>
<gene>
    <name evidence="6" type="primary">AlNc14C128G6874</name>
    <name evidence="6" type="ORF">ALNC14_077650</name>
</gene>
<dbReference type="InterPro" id="IPR032675">
    <property type="entry name" value="LRR_dom_sf"/>
</dbReference>
<dbReference type="SUPFAM" id="SSF52058">
    <property type="entry name" value="L domain-like"/>
    <property type="match status" value="1"/>
</dbReference>
<dbReference type="EMBL" id="FR824173">
    <property type="protein sequence ID" value="CCA21622.1"/>
    <property type="molecule type" value="Genomic_DNA"/>
</dbReference>
<accession>F0WK20</accession>
<dbReference type="PROSITE" id="PS51450">
    <property type="entry name" value="LRR"/>
    <property type="match status" value="1"/>
</dbReference>
<protein>
    <submittedName>
        <fullName evidence="6">Uncharacterized protein AlNc14C128G6874</fullName>
    </submittedName>
</protein>
<dbReference type="Gene3D" id="3.80.10.10">
    <property type="entry name" value="Ribonuclease Inhibitor"/>
    <property type="match status" value="1"/>
</dbReference>